<reference evidence="1 2" key="1">
    <citation type="submission" date="2016-10" db="EMBL/GenBank/DDBJ databases">
        <authorList>
            <person name="de Groot N.N."/>
        </authorList>
    </citation>
    <scope>NUCLEOTIDE SEQUENCE [LARGE SCALE GENOMIC DNA]</scope>
    <source>
        <strain evidence="1 2">AB35.6</strain>
    </source>
</reference>
<dbReference type="PANTHER" id="PTHR31118">
    <property type="entry name" value="CYCLASE-LIKE PROTEIN 2"/>
    <property type="match status" value="1"/>
</dbReference>
<dbReference type="Gene3D" id="3.50.30.50">
    <property type="entry name" value="Putative cyclase"/>
    <property type="match status" value="1"/>
</dbReference>
<dbReference type="Pfam" id="PF04199">
    <property type="entry name" value="Cyclase"/>
    <property type="match status" value="1"/>
</dbReference>
<accession>A0A1H4RZ85</accession>
<name>A0A1H4RZ85_9BACT</name>
<dbReference type="GO" id="GO:0004061">
    <property type="term" value="F:arylformamidase activity"/>
    <property type="evidence" value="ECO:0007669"/>
    <property type="project" value="InterPro"/>
</dbReference>
<dbReference type="InterPro" id="IPR007325">
    <property type="entry name" value="KFase/CYL"/>
</dbReference>
<dbReference type="EMBL" id="FNSD01000001">
    <property type="protein sequence ID" value="SEC37192.1"/>
    <property type="molecule type" value="Genomic_DNA"/>
</dbReference>
<dbReference type="Proteomes" id="UP000182409">
    <property type="component" value="Unassembled WGS sequence"/>
</dbReference>
<dbReference type="PANTHER" id="PTHR31118:SF12">
    <property type="entry name" value="CYCLASE-LIKE PROTEIN 2"/>
    <property type="match status" value="1"/>
</dbReference>
<protein>
    <submittedName>
        <fullName evidence="1">Kynurenine formamidase</fullName>
    </submittedName>
</protein>
<proteinExistence type="predicted"/>
<dbReference type="RefSeq" id="WP_212733218.1">
    <property type="nucleotide sequence ID" value="NZ_FNSD01000001.1"/>
</dbReference>
<evidence type="ECO:0000313" key="2">
    <source>
        <dbReference type="Proteomes" id="UP000182409"/>
    </source>
</evidence>
<sequence>MLGQSMDKRVVFDFEIDFLNGGGVQGQGFRLDVDSEEIDDRDLGDAVVRDLRLLMVGEVRILNKQIIQERHKRGSRPVADANGSVGPLYVDLSHTVYEGLVTLKGFPAPIICDFLSREDSRKIYDADTRFQIGRIDMVANTGTYLDSPFHRFEHGKDLSELELASLVGLDAVVARVTGQARRAVSREVFLPLDVRGKAVLVETGWSRHWATEQYFEGHSFLTRDAAEYLRAEGAALVGIDSYNIDDTTDGARPVHTILLGAEIPIVEHMCQLERLPASGFSFTAVPVKVKGMGTFPVRAFATLRSA</sequence>
<dbReference type="GO" id="GO:0019441">
    <property type="term" value="P:L-tryptophan catabolic process to kynurenine"/>
    <property type="evidence" value="ECO:0007669"/>
    <property type="project" value="InterPro"/>
</dbReference>
<dbReference type="InterPro" id="IPR037175">
    <property type="entry name" value="KFase_sf"/>
</dbReference>
<evidence type="ECO:0000313" key="1">
    <source>
        <dbReference type="EMBL" id="SEC37192.1"/>
    </source>
</evidence>
<dbReference type="AlphaFoldDB" id="A0A1H4RZ85"/>
<organism evidence="1 2">
    <name type="scientific">Terriglobus roseus</name>
    <dbReference type="NCBI Taxonomy" id="392734"/>
    <lineage>
        <taxon>Bacteria</taxon>
        <taxon>Pseudomonadati</taxon>
        <taxon>Acidobacteriota</taxon>
        <taxon>Terriglobia</taxon>
        <taxon>Terriglobales</taxon>
        <taxon>Acidobacteriaceae</taxon>
        <taxon>Terriglobus</taxon>
    </lineage>
</organism>
<dbReference type="SUPFAM" id="SSF102198">
    <property type="entry name" value="Putative cyclase"/>
    <property type="match status" value="1"/>
</dbReference>
<gene>
    <name evidence="1" type="ORF">SAMN05443244_3296</name>
</gene>